<keyword evidence="1" id="KW-0732">Signal</keyword>
<dbReference type="GeneID" id="10973793"/>
<dbReference type="InterPro" id="IPR014756">
    <property type="entry name" value="Ig_E-set"/>
</dbReference>
<name>A9YMV1_9BBAC</name>
<proteinExistence type="predicted"/>
<evidence type="ECO:0000313" key="4">
    <source>
        <dbReference type="Proteomes" id="UP000203266"/>
    </source>
</evidence>
<keyword evidence="4" id="KW-1185">Reference proteome</keyword>
<dbReference type="Pfam" id="PF03067">
    <property type="entry name" value="LPMO_10"/>
    <property type="match status" value="1"/>
</dbReference>
<evidence type="ECO:0000313" key="3">
    <source>
        <dbReference type="EMBL" id="ABY47800.1"/>
    </source>
</evidence>
<evidence type="ECO:0000259" key="2">
    <source>
        <dbReference type="Pfam" id="PF03067"/>
    </source>
</evidence>
<protein>
    <submittedName>
        <fullName evidence="3">Gp37</fullName>
    </submittedName>
</protein>
<dbReference type="KEGG" id="vg:10973793"/>
<dbReference type="RefSeq" id="YP_001649091.1">
    <property type="nucleotide sequence ID" value="NC_010240.1"/>
</dbReference>
<dbReference type="EMBL" id="EU255577">
    <property type="protein sequence ID" value="ABY47800.1"/>
    <property type="molecule type" value="Genomic_DNA"/>
</dbReference>
<organism evidence="3 4">
    <name type="scientific">Helicoverpa armigera granulovirus</name>
    <dbReference type="NCBI Taxonomy" id="489830"/>
    <lineage>
        <taxon>Viruses</taxon>
        <taxon>Viruses incertae sedis</taxon>
        <taxon>Naldaviricetes</taxon>
        <taxon>Lefavirales</taxon>
        <taxon>Baculoviridae</taxon>
        <taxon>Betabaculovirus</taxon>
        <taxon>Betabaculovirus helarmigerae</taxon>
    </lineage>
</organism>
<dbReference type="Gene3D" id="2.70.50.50">
    <property type="entry name" value="chitin-binding protein cbp21"/>
    <property type="match status" value="1"/>
</dbReference>
<evidence type="ECO:0000256" key="1">
    <source>
        <dbReference type="ARBA" id="ARBA00022729"/>
    </source>
</evidence>
<dbReference type="InterPro" id="IPR051024">
    <property type="entry name" value="GlcNAc_Chitin_IntDeg"/>
</dbReference>
<dbReference type="PANTHER" id="PTHR34823">
    <property type="entry name" value="GLCNAC-BINDING PROTEIN A"/>
    <property type="match status" value="1"/>
</dbReference>
<dbReference type="CAZy" id="AA10">
    <property type="family name" value="Auxiliary Activities 10"/>
</dbReference>
<feature type="domain" description="Chitin-binding type-4" evidence="2">
    <location>
        <begin position="19"/>
        <end position="236"/>
    </location>
</feature>
<dbReference type="OrthoDB" id="8547at10239"/>
<dbReference type="Proteomes" id="UP000203266">
    <property type="component" value="Segment"/>
</dbReference>
<sequence>MIYNIFLLLLVFATTVKSHGFMLYPLARQYRCYAAQDFYWPDDGSNIQNPACKLAFQHVYRNSGSAAAEYMFVQYAEYAALAGSNYNDMKHIERDVVPDLLCSAAADNTSTPYGDKSGISLPSHHWQTTIINDYGHTQLYYCPTVPHDPSFFQVFVTKNDFDVGTSEITWNDLELLQEQSAVIVPNSRAVPNSEECGAFVYSIDATLPMRSKPFVVFVRWQREDPVGEGFYDCSDVVYRTKNEL</sequence>
<dbReference type="PANTHER" id="PTHR34823:SF1">
    <property type="entry name" value="CHITIN-BINDING TYPE-4 DOMAIN-CONTAINING PROTEIN"/>
    <property type="match status" value="1"/>
</dbReference>
<reference evidence="3 4" key="1">
    <citation type="journal article" date="2008" name="Virus Genes">
        <title>Genomic sequence analysis of a granulovirus isolated from the Old World bollworm, Helicoverpa armigera.</title>
        <authorList>
            <person name="Harrison R.L."/>
            <person name="Popham H.J."/>
        </authorList>
    </citation>
    <scope>NUCLEOTIDE SEQUENCE [LARGE SCALE GENOMIC DNA]</scope>
</reference>
<dbReference type="InterPro" id="IPR004302">
    <property type="entry name" value="Cellulose/chitin-bd_N"/>
</dbReference>
<accession>A9YMV1</accession>
<dbReference type="SUPFAM" id="SSF81296">
    <property type="entry name" value="E set domains"/>
    <property type="match status" value="1"/>
</dbReference>